<feature type="non-terminal residue" evidence="1">
    <location>
        <position position="53"/>
    </location>
</feature>
<feature type="non-terminal residue" evidence="1">
    <location>
        <position position="1"/>
    </location>
</feature>
<dbReference type="Proteomes" id="UP000824469">
    <property type="component" value="Unassembled WGS sequence"/>
</dbReference>
<dbReference type="AlphaFoldDB" id="A0AA38GUQ1"/>
<dbReference type="EMBL" id="JAHRHJ020000001">
    <property type="protein sequence ID" value="KAH9328871.1"/>
    <property type="molecule type" value="Genomic_DNA"/>
</dbReference>
<gene>
    <name evidence="1" type="ORF">KI387_000979</name>
</gene>
<keyword evidence="2" id="KW-1185">Reference proteome</keyword>
<reference evidence="1 2" key="1">
    <citation type="journal article" date="2021" name="Nat. Plants">
        <title>The Taxus genome provides insights into paclitaxel biosynthesis.</title>
        <authorList>
            <person name="Xiong X."/>
            <person name="Gou J."/>
            <person name="Liao Q."/>
            <person name="Li Y."/>
            <person name="Zhou Q."/>
            <person name="Bi G."/>
            <person name="Li C."/>
            <person name="Du R."/>
            <person name="Wang X."/>
            <person name="Sun T."/>
            <person name="Guo L."/>
            <person name="Liang H."/>
            <person name="Lu P."/>
            <person name="Wu Y."/>
            <person name="Zhang Z."/>
            <person name="Ro D.K."/>
            <person name="Shang Y."/>
            <person name="Huang S."/>
            <person name="Yan J."/>
        </authorList>
    </citation>
    <scope>NUCLEOTIDE SEQUENCE [LARGE SCALE GENOMIC DNA]</scope>
    <source>
        <strain evidence="1">Ta-2019</strain>
    </source>
</reference>
<comment type="caution">
    <text evidence="1">The sequence shown here is derived from an EMBL/GenBank/DDBJ whole genome shotgun (WGS) entry which is preliminary data.</text>
</comment>
<protein>
    <submittedName>
        <fullName evidence="1">Uncharacterized protein</fullName>
    </submittedName>
</protein>
<name>A0AA38GUQ1_TAXCH</name>
<organism evidence="1 2">
    <name type="scientific">Taxus chinensis</name>
    <name type="common">Chinese yew</name>
    <name type="synonym">Taxus wallichiana var. chinensis</name>
    <dbReference type="NCBI Taxonomy" id="29808"/>
    <lineage>
        <taxon>Eukaryota</taxon>
        <taxon>Viridiplantae</taxon>
        <taxon>Streptophyta</taxon>
        <taxon>Embryophyta</taxon>
        <taxon>Tracheophyta</taxon>
        <taxon>Spermatophyta</taxon>
        <taxon>Pinopsida</taxon>
        <taxon>Pinidae</taxon>
        <taxon>Conifers II</taxon>
        <taxon>Cupressales</taxon>
        <taxon>Taxaceae</taxon>
        <taxon>Taxus</taxon>
    </lineage>
</organism>
<accession>A0AA38GUQ1</accession>
<proteinExistence type="predicted"/>
<evidence type="ECO:0000313" key="1">
    <source>
        <dbReference type="EMBL" id="KAH9328871.1"/>
    </source>
</evidence>
<evidence type="ECO:0000313" key="2">
    <source>
        <dbReference type="Proteomes" id="UP000824469"/>
    </source>
</evidence>
<sequence length="53" mass="5955">CSYRWPAHSVCERQSSVGWMHSTVVQGPDDTSSWDDSAIYHGCIDDLSLDRVV</sequence>